<evidence type="ECO:0000256" key="4">
    <source>
        <dbReference type="ARBA" id="ARBA00022989"/>
    </source>
</evidence>
<reference evidence="8 9" key="1">
    <citation type="submission" date="2023-10" db="EMBL/GenBank/DDBJ databases">
        <title>Draft Genome Sequence of Candida saopaulonensis from a very Premature Infant with Sepsis.</title>
        <authorList>
            <person name="Ning Y."/>
            <person name="Dai R."/>
            <person name="Xiao M."/>
            <person name="Xu Y."/>
            <person name="Yan Q."/>
            <person name="Zhang L."/>
        </authorList>
    </citation>
    <scope>NUCLEOTIDE SEQUENCE [LARGE SCALE GENOMIC DNA]</scope>
    <source>
        <strain evidence="8 9">19XY460</strain>
    </source>
</reference>
<evidence type="ECO:0000256" key="7">
    <source>
        <dbReference type="SAM" id="Phobius"/>
    </source>
</evidence>
<gene>
    <name evidence="8" type="ORF">PUMCH_001804</name>
</gene>
<evidence type="ECO:0000256" key="1">
    <source>
        <dbReference type="ARBA" id="ARBA00004370"/>
    </source>
</evidence>
<comment type="subcellular location">
    <subcellularLocation>
        <location evidence="1">Membrane</location>
    </subcellularLocation>
</comment>
<name>A0AAX4H7S6_9ASCO</name>
<dbReference type="EMBL" id="CP138895">
    <property type="protein sequence ID" value="WPK24528.1"/>
    <property type="molecule type" value="Genomic_DNA"/>
</dbReference>
<evidence type="ECO:0000256" key="6">
    <source>
        <dbReference type="SAM" id="MobiDB-lite"/>
    </source>
</evidence>
<feature type="compositionally biased region" description="Basic and acidic residues" evidence="6">
    <location>
        <begin position="179"/>
        <end position="190"/>
    </location>
</feature>
<organism evidence="8 9">
    <name type="scientific">Australozyma saopauloensis</name>
    <dbReference type="NCBI Taxonomy" id="291208"/>
    <lineage>
        <taxon>Eukaryota</taxon>
        <taxon>Fungi</taxon>
        <taxon>Dikarya</taxon>
        <taxon>Ascomycota</taxon>
        <taxon>Saccharomycotina</taxon>
        <taxon>Pichiomycetes</taxon>
        <taxon>Metschnikowiaceae</taxon>
        <taxon>Australozyma</taxon>
    </lineage>
</organism>
<keyword evidence="3 7" id="KW-0812">Transmembrane</keyword>
<evidence type="ECO:0000256" key="5">
    <source>
        <dbReference type="ARBA" id="ARBA00023136"/>
    </source>
</evidence>
<evidence type="ECO:0000313" key="8">
    <source>
        <dbReference type="EMBL" id="WPK24528.1"/>
    </source>
</evidence>
<dbReference type="KEGG" id="asau:88172869"/>
<evidence type="ECO:0000256" key="3">
    <source>
        <dbReference type="ARBA" id="ARBA00022692"/>
    </source>
</evidence>
<feature type="transmembrane region" description="Helical" evidence="7">
    <location>
        <begin position="80"/>
        <end position="106"/>
    </location>
</feature>
<feature type="transmembrane region" description="Helical" evidence="7">
    <location>
        <begin position="51"/>
        <end position="68"/>
    </location>
</feature>
<dbReference type="RefSeq" id="XP_062876911.1">
    <property type="nucleotide sequence ID" value="XM_063020841.1"/>
</dbReference>
<feature type="compositionally biased region" description="Polar residues" evidence="6">
    <location>
        <begin position="138"/>
        <end position="151"/>
    </location>
</feature>
<feature type="region of interest" description="Disordered" evidence="6">
    <location>
        <begin position="138"/>
        <end position="158"/>
    </location>
</feature>
<keyword evidence="4 7" id="KW-1133">Transmembrane helix</keyword>
<keyword evidence="5 7" id="KW-0472">Membrane</keyword>
<proteinExistence type="inferred from homology"/>
<comment type="similarity">
    <text evidence="2">Belongs to the UPF0057 (PMP3) family.</text>
</comment>
<dbReference type="InterPro" id="IPR000612">
    <property type="entry name" value="PMP3"/>
</dbReference>
<protein>
    <submittedName>
        <fullName evidence="8">Uncharacterized protein</fullName>
    </submittedName>
</protein>
<dbReference type="Pfam" id="PF01679">
    <property type="entry name" value="Pmp3"/>
    <property type="match status" value="1"/>
</dbReference>
<evidence type="ECO:0000313" key="9">
    <source>
        <dbReference type="Proteomes" id="UP001338582"/>
    </source>
</evidence>
<feature type="region of interest" description="Disordered" evidence="6">
    <location>
        <begin position="170"/>
        <end position="190"/>
    </location>
</feature>
<dbReference type="GO" id="GO:0016020">
    <property type="term" value="C:membrane"/>
    <property type="evidence" value="ECO:0007669"/>
    <property type="project" value="UniProtKB-SubCell"/>
</dbReference>
<sequence>MVAHLSHCLLSYIKWLNSTPTDNRVTTPTISQNMISVAFKDAAMPSTTSKVLLCLLALFIPPLPIYLMTFPKSKVNTREFWISLIFTVLLFGVGALYTIYFILVMFPDARLTHSYYNASDVENQEEENGDSRNCQCNEATPVSPSTATPQFSEDAAHEEAEPLLPAYNEIAPNSTQYKADSKSSDNKVQR</sequence>
<dbReference type="GeneID" id="88172869"/>
<dbReference type="AlphaFoldDB" id="A0AAX4H7S6"/>
<accession>A0AAX4H7S6</accession>
<dbReference type="Proteomes" id="UP001338582">
    <property type="component" value="Chromosome 2"/>
</dbReference>
<keyword evidence="9" id="KW-1185">Reference proteome</keyword>
<evidence type="ECO:0000256" key="2">
    <source>
        <dbReference type="ARBA" id="ARBA00009530"/>
    </source>
</evidence>